<dbReference type="PANTHER" id="PTHR24006">
    <property type="entry name" value="UBIQUITIN CARBOXYL-TERMINAL HYDROLASE"/>
    <property type="match status" value="1"/>
</dbReference>
<dbReference type="Gene3D" id="6.10.140.2220">
    <property type="match status" value="1"/>
</dbReference>
<dbReference type="Pfam" id="PF01753">
    <property type="entry name" value="zf-MYND"/>
    <property type="match status" value="1"/>
</dbReference>
<feature type="compositionally biased region" description="Basic and acidic residues" evidence="6">
    <location>
        <begin position="199"/>
        <end position="211"/>
    </location>
</feature>
<dbReference type="PROSITE" id="PS50865">
    <property type="entry name" value="ZF_MYND_2"/>
    <property type="match status" value="1"/>
</dbReference>
<gene>
    <name evidence="9" type="primary">UBP16</name>
    <name evidence="9" type="ORF">KSP40_PGU009119</name>
</gene>
<sequence>MPYRWNPGWSGPVLVAFFVFSSALALIIRRKWKLAEIRRAEVVRLVRLAAAEAEMAEKEAAAVMYEAEKPLPAFAGWGIGNPNCAVCQSPTTTRCSRCKAVRYCSGNCQITHWRQGHKYECHPPPTKGHYSDLSNAQAMKGVHAEKSEISGNNLGVTSDVFYVQSEPSIFVASSSEIEVKQGDAKSLEISSTVSASSEIHSENAEDREKHFINSSGPGEIPDSSSSKDRFTRGASGHHSNTNAHDDIGESSSSSQFTRAASGHHSNTNTHDDIGESSSSSRSSERPTISQIVSDQANLPTFAHAATIAGSARHSSSSSDLKPYSTQEFKLNSHSNVSFSSHNKSKDTRLYEDVREFRPIGLSSNIPDKSNASISSEGDFDGRRETLDSNAVETVICADSTVPQRFNGIQQPQLDRRFHSDLINNFPGKISVSAAANHGRSDFKEAGVSKRSGEVSREGDNEQLKPSSHASRSDHSASVSHGQSFLRHGSPKVENVLPVCNKSLKVDGSVQNGKISSKRTVQLVPSASLLRRSHSGLSNKGYEKFNYKTLFPYDNFIRLYNSDKVEMHPCGLVNCGNSCYANAVLQCLAFTRPLAAYILEGLHAKTCPKKGWCFTCEFEALLIKAKHGKSPVSPTGIISHIHDIGNNFGQGREEDAHEFLRYSIDAMQSTCLKEAGASAISELTEETTLIQLIFGGYLRSKIKCMRCQGKSERRERMMDLTVDIHGDIGTLEEALARYTTSEILEGENKYKCDRCKSFERAKKQLTILEAPNVLTIALKRYQSGKYGKLNKTVHFPEYLNLAPYMRGSDDNSPVYRLYAVVVHNGHMNATFSGHYVCFVKNTLGKWFKADDSMVKEVDVQKVLSQGAYMLLYARVSPRAPSLLRREMTKNAKSKEHEHAHTSSTRPRFTTFLPGTNIGHGHAGRTGDYPSNFEPRDPFDERFRRPPKGDSSSDCSSLFSCSDEGSSWSTESGKDSVTSDEFGGSSFSELGCSDSISSEEGGFRERECTSVLYSVKHYKNLAEQRSGGKSGGGWWVSSGEQKPSVLFRRSSGDRGAQTFY</sequence>
<feature type="compositionally biased region" description="Polar residues" evidence="6">
    <location>
        <begin position="188"/>
        <end position="198"/>
    </location>
</feature>
<evidence type="ECO:0000256" key="4">
    <source>
        <dbReference type="ARBA" id="ARBA00022833"/>
    </source>
</evidence>
<keyword evidence="3 5" id="KW-0863">Zinc-finger</keyword>
<evidence type="ECO:0000259" key="7">
    <source>
        <dbReference type="PROSITE" id="PS50235"/>
    </source>
</evidence>
<feature type="compositionally biased region" description="Low complexity" evidence="6">
    <location>
        <begin position="948"/>
        <end position="961"/>
    </location>
</feature>
<dbReference type="PROSITE" id="PS50235">
    <property type="entry name" value="USP_3"/>
    <property type="match status" value="1"/>
</dbReference>
<evidence type="ECO:0000256" key="6">
    <source>
        <dbReference type="SAM" id="MobiDB-lite"/>
    </source>
</evidence>
<dbReference type="InterPro" id="IPR001394">
    <property type="entry name" value="Peptidase_C19_UCH"/>
</dbReference>
<dbReference type="PROSITE" id="PS00972">
    <property type="entry name" value="USP_1"/>
    <property type="match status" value="1"/>
</dbReference>
<name>A0ABR2MSB2_9ASPA</name>
<feature type="compositionally biased region" description="Basic and acidic residues" evidence="6">
    <location>
        <begin position="932"/>
        <end position="946"/>
    </location>
</feature>
<feature type="region of interest" description="Disordered" evidence="6">
    <location>
        <begin position="887"/>
        <end position="980"/>
    </location>
</feature>
<protein>
    <submittedName>
        <fullName evidence="9">Ubiquitin carboxyl-terminal hydrolase 16</fullName>
    </submittedName>
</protein>
<feature type="compositionally biased region" description="Polar residues" evidence="6">
    <location>
        <begin position="255"/>
        <end position="268"/>
    </location>
</feature>
<feature type="compositionally biased region" description="Basic and acidic residues" evidence="6">
    <location>
        <begin position="887"/>
        <end position="899"/>
    </location>
</feature>
<proteinExistence type="inferred from homology"/>
<evidence type="ECO:0000313" key="10">
    <source>
        <dbReference type="Proteomes" id="UP001412067"/>
    </source>
</evidence>
<dbReference type="Proteomes" id="UP001412067">
    <property type="component" value="Unassembled WGS sequence"/>
</dbReference>
<feature type="compositionally biased region" description="Basic and acidic residues" evidence="6">
    <location>
        <begin position="440"/>
        <end position="462"/>
    </location>
</feature>
<evidence type="ECO:0000256" key="2">
    <source>
        <dbReference type="ARBA" id="ARBA00022723"/>
    </source>
</evidence>
<evidence type="ECO:0000259" key="8">
    <source>
        <dbReference type="PROSITE" id="PS50865"/>
    </source>
</evidence>
<dbReference type="PANTHER" id="PTHR24006:SF874">
    <property type="entry name" value="UBIQUITIN CARBOXYL-TERMINAL HYDROLASE 16"/>
    <property type="match status" value="1"/>
</dbReference>
<dbReference type="InterPro" id="IPR028889">
    <property type="entry name" value="USP"/>
</dbReference>
<feature type="region of interest" description="Disordered" evidence="6">
    <location>
        <begin position="188"/>
        <end position="289"/>
    </location>
</feature>
<dbReference type="PROSITE" id="PS01360">
    <property type="entry name" value="ZF_MYND_1"/>
    <property type="match status" value="1"/>
</dbReference>
<dbReference type="InterPro" id="IPR002893">
    <property type="entry name" value="Znf_MYND"/>
</dbReference>
<evidence type="ECO:0000256" key="1">
    <source>
        <dbReference type="ARBA" id="ARBA00009085"/>
    </source>
</evidence>
<evidence type="ECO:0000313" key="9">
    <source>
        <dbReference type="EMBL" id="KAK8967033.1"/>
    </source>
</evidence>
<dbReference type="CDD" id="cd02661">
    <property type="entry name" value="Peptidase_C19E"/>
    <property type="match status" value="1"/>
</dbReference>
<dbReference type="InterPro" id="IPR050164">
    <property type="entry name" value="Peptidase_C19"/>
</dbReference>
<evidence type="ECO:0000256" key="5">
    <source>
        <dbReference type="PROSITE-ProRule" id="PRU00134"/>
    </source>
</evidence>
<comment type="similarity">
    <text evidence="1">Belongs to the peptidase C19 family.</text>
</comment>
<dbReference type="Gene3D" id="3.90.70.10">
    <property type="entry name" value="Cysteine proteinases"/>
    <property type="match status" value="1"/>
</dbReference>
<dbReference type="InterPro" id="IPR038765">
    <property type="entry name" value="Papain-like_cys_pep_sf"/>
</dbReference>
<dbReference type="Pfam" id="PF00443">
    <property type="entry name" value="UCH"/>
    <property type="match status" value="1"/>
</dbReference>
<evidence type="ECO:0000256" key="3">
    <source>
        <dbReference type="ARBA" id="ARBA00022771"/>
    </source>
</evidence>
<keyword evidence="10" id="KW-1185">Reference proteome</keyword>
<organism evidence="9 10">
    <name type="scientific">Platanthera guangdongensis</name>
    <dbReference type="NCBI Taxonomy" id="2320717"/>
    <lineage>
        <taxon>Eukaryota</taxon>
        <taxon>Viridiplantae</taxon>
        <taxon>Streptophyta</taxon>
        <taxon>Embryophyta</taxon>
        <taxon>Tracheophyta</taxon>
        <taxon>Spermatophyta</taxon>
        <taxon>Magnoliopsida</taxon>
        <taxon>Liliopsida</taxon>
        <taxon>Asparagales</taxon>
        <taxon>Orchidaceae</taxon>
        <taxon>Orchidoideae</taxon>
        <taxon>Orchideae</taxon>
        <taxon>Orchidinae</taxon>
        <taxon>Platanthera</taxon>
    </lineage>
</organism>
<feature type="region of interest" description="Disordered" evidence="6">
    <location>
        <begin position="440"/>
        <end position="487"/>
    </location>
</feature>
<dbReference type="SUPFAM" id="SSF144232">
    <property type="entry name" value="HIT/MYND zinc finger-like"/>
    <property type="match status" value="1"/>
</dbReference>
<dbReference type="InterPro" id="IPR018200">
    <property type="entry name" value="USP_CS"/>
</dbReference>
<dbReference type="GO" id="GO:0016787">
    <property type="term" value="F:hydrolase activity"/>
    <property type="evidence" value="ECO:0007669"/>
    <property type="project" value="UniProtKB-KW"/>
</dbReference>
<keyword evidence="2" id="KW-0479">Metal-binding</keyword>
<feature type="domain" description="USP" evidence="7">
    <location>
        <begin position="569"/>
        <end position="874"/>
    </location>
</feature>
<reference evidence="9 10" key="1">
    <citation type="journal article" date="2022" name="Nat. Plants">
        <title>Genomes of leafy and leafless Platanthera orchids illuminate the evolution of mycoheterotrophy.</title>
        <authorList>
            <person name="Li M.H."/>
            <person name="Liu K.W."/>
            <person name="Li Z."/>
            <person name="Lu H.C."/>
            <person name="Ye Q.L."/>
            <person name="Zhang D."/>
            <person name="Wang J.Y."/>
            <person name="Li Y.F."/>
            <person name="Zhong Z.M."/>
            <person name="Liu X."/>
            <person name="Yu X."/>
            <person name="Liu D.K."/>
            <person name="Tu X.D."/>
            <person name="Liu B."/>
            <person name="Hao Y."/>
            <person name="Liao X.Y."/>
            <person name="Jiang Y.T."/>
            <person name="Sun W.H."/>
            <person name="Chen J."/>
            <person name="Chen Y.Q."/>
            <person name="Ai Y."/>
            <person name="Zhai J.W."/>
            <person name="Wu S.S."/>
            <person name="Zhou Z."/>
            <person name="Hsiao Y.Y."/>
            <person name="Wu W.L."/>
            <person name="Chen Y.Y."/>
            <person name="Lin Y.F."/>
            <person name="Hsu J.L."/>
            <person name="Li C.Y."/>
            <person name="Wang Z.W."/>
            <person name="Zhao X."/>
            <person name="Zhong W.Y."/>
            <person name="Ma X.K."/>
            <person name="Ma L."/>
            <person name="Huang J."/>
            <person name="Chen G.Z."/>
            <person name="Huang M.Z."/>
            <person name="Huang L."/>
            <person name="Peng D.H."/>
            <person name="Luo Y.B."/>
            <person name="Zou S.Q."/>
            <person name="Chen S.P."/>
            <person name="Lan S."/>
            <person name="Tsai W.C."/>
            <person name="Van de Peer Y."/>
            <person name="Liu Z.J."/>
        </authorList>
    </citation>
    <scope>NUCLEOTIDE SEQUENCE [LARGE SCALE GENOMIC DNA]</scope>
    <source>
        <strain evidence="9">Lor288</strain>
    </source>
</reference>
<accession>A0ABR2MSB2</accession>
<dbReference type="SUPFAM" id="SSF54001">
    <property type="entry name" value="Cysteine proteinases"/>
    <property type="match status" value="1"/>
</dbReference>
<dbReference type="EMBL" id="JBBWWR010000005">
    <property type="protein sequence ID" value="KAK8967033.1"/>
    <property type="molecule type" value="Genomic_DNA"/>
</dbReference>
<keyword evidence="4" id="KW-0862">Zinc</keyword>
<keyword evidence="9" id="KW-0378">Hydrolase</keyword>
<comment type="caution">
    <text evidence="9">The sequence shown here is derived from an EMBL/GenBank/DDBJ whole genome shotgun (WGS) entry which is preliminary data.</text>
</comment>
<feature type="domain" description="MYND-type" evidence="8">
    <location>
        <begin position="84"/>
        <end position="121"/>
    </location>
</feature>